<dbReference type="NCBIfam" id="TIGR00022">
    <property type="entry name" value="YhcH/YjgK/YiaL family protein"/>
    <property type="match status" value="1"/>
</dbReference>
<reference evidence="1 2" key="1">
    <citation type="submission" date="2018-10" db="EMBL/GenBank/DDBJ databases">
        <title>Genome Sequence of Cohnella sp.</title>
        <authorList>
            <person name="Srinivasan S."/>
            <person name="Kim M.K."/>
        </authorList>
    </citation>
    <scope>NUCLEOTIDE SEQUENCE [LARGE SCALE GENOMIC DNA]</scope>
    <source>
        <strain evidence="1 2">18JY8-7</strain>
    </source>
</reference>
<dbReference type="Proteomes" id="UP000269097">
    <property type="component" value="Chromosome"/>
</dbReference>
<dbReference type="GO" id="GO:0005829">
    <property type="term" value="C:cytosol"/>
    <property type="evidence" value="ECO:0007669"/>
    <property type="project" value="TreeGrafter"/>
</dbReference>
<dbReference type="EMBL" id="CP033433">
    <property type="protein sequence ID" value="AYQ75117.1"/>
    <property type="molecule type" value="Genomic_DNA"/>
</dbReference>
<evidence type="ECO:0000313" key="2">
    <source>
        <dbReference type="Proteomes" id="UP000269097"/>
    </source>
</evidence>
<dbReference type="Gene3D" id="2.60.120.370">
    <property type="entry name" value="YhcH/YjgK/YiaL"/>
    <property type="match status" value="1"/>
</dbReference>
<accession>A0A3G3K4X5</accession>
<dbReference type="AlphaFoldDB" id="A0A3G3K4X5"/>
<sequence>MIIGDLRSWRQEAGWLSPSLRLALEWLEKEVTENTPAGRYEIDGSRMYALVQYLETEPPERRLAEAHRKYADVQLLLRGEELILAARDDGSGEIVADELDSKDKLAYGKVSDESRLLLKPGMFAVFFPKDIHRPCCTPGEVSSAIRKAVVKIDLALFS</sequence>
<dbReference type="InterPro" id="IPR004375">
    <property type="entry name" value="NanQ/TabA/YiaL"/>
</dbReference>
<dbReference type="PANTHER" id="PTHR34986">
    <property type="entry name" value="EVOLVED BETA-GALACTOSIDASE SUBUNIT BETA"/>
    <property type="match status" value="1"/>
</dbReference>
<dbReference type="KEGG" id="coh:EAV92_22750"/>
<proteinExistence type="predicted"/>
<dbReference type="InterPro" id="IPR037012">
    <property type="entry name" value="NanQ/TabA/YiaL_sf"/>
</dbReference>
<protein>
    <submittedName>
        <fullName evidence="1">DUF386 domain-containing protein</fullName>
    </submittedName>
</protein>
<keyword evidence="2" id="KW-1185">Reference proteome</keyword>
<dbReference type="PANTHER" id="PTHR34986:SF1">
    <property type="entry name" value="PROTEIN YIAL"/>
    <property type="match status" value="1"/>
</dbReference>
<dbReference type="RefSeq" id="WP_123043197.1">
    <property type="nucleotide sequence ID" value="NZ_CP033433.1"/>
</dbReference>
<organism evidence="1 2">
    <name type="scientific">Cohnella candidum</name>
    <dbReference type="NCBI Taxonomy" id="2674991"/>
    <lineage>
        <taxon>Bacteria</taxon>
        <taxon>Bacillati</taxon>
        <taxon>Bacillota</taxon>
        <taxon>Bacilli</taxon>
        <taxon>Bacillales</taxon>
        <taxon>Paenibacillaceae</taxon>
        <taxon>Cohnella</taxon>
    </lineage>
</organism>
<evidence type="ECO:0000313" key="1">
    <source>
        <dbReference type="EMBL" id="AYQ75117.1"/>
    </source>
</evidence>
<gene>
    <name evidence="1" type="ORF">EAV92_22750</name>
</gene>
<name>A0A3G3K4X5_9BACL</name>
<dbReference type="SUPFAM" id="SSF51197">
    <property type="entry name" value="Clavaminate synthase-like"/>
    <property type="match status" value="1"/>
</dbReference>
<dbReference type="Pfam" id="PF04074">
    <property type="entry name" value="DUF386"/>
    <property type="match status" value="1"/>
</dbReference>